<feature type="signal peptide" evidence="2">
    <location>
        <begin position="1"/>
        <end position="20"/>
    </location>
</feature>
<feature type="chain" id="PRO_5028455134" evidence="2">
    <location>
        <begin position="21"/>
        <end position="168"/>
    </location>
</feature>
<dbReference type="OrthoDB" id="9983035at2759"/>
<sequence>MALFWRDLLLFFLAALSVQASPLGKFGDQGVEVFYRRENPDSVPAKRWGGACLGCPPDPILISGRASLDDVPENLHNENPDSGPQKVPDSKPQEVPDSGMSKILDSGRVENPDSGKTEALDSGPRKVQDSGMSEIPESGRMENPEKRWGGECLGCPPDPIILLGKRSA</sequence>
<evidence type="ECO:0000313" key="3">
    <source>
        <dbReference type="Proteomes" id="UP000515135"/>
    </source>
</evidence>
<proteinExistence type="predicted"/>
<dbReference type="KEGG" id="bbel:109467506"/>
<protein>
    <submittedName>
        <fullName evidence="4">Uncharacterized protein LOC109467506</fullName>
    </submittedName>
</protein>
<dbReference type="RefSeq" id="XP_019621078.1">
    <property type="nucleotide sequence ID" value="XM_019765519.1"/>
</dbReference>
<dbReference type="Proteomes" id="UP000515135">
    <property type="component" value="Unplaced"/>
</dbReference>
<feature type="compositionally biased region" description="Basic and acidic residues" evidence="1">
    <location>
        <begin position="105"/>
        <end position="128"/>
    </location>
</feature>
<accession>A0A6P4Y9B7</accession>
<feature type="compositionally biased region" description="Basic and acidic residues" evidence="1">
    <location>
        <begin position="137"/>
        <end position="149"/>
    </location>
</feature>
<reference evidence="4" key="1">
    <citation type="submission" date="2025-08" db="UniProtKB">
        <authorList>
            <consortium name="RefSeq"/>
        </authorList>
    </citation>
    <scope>IDENTIFICATION</scope>
    <source>
        <tissue evidence="4">Gonad</tissue>
    </source>
</reference>
<gene>
    <name evidence="4" type="primary">LOC109467506</name>
</gene>
<organism evidence="3 4">
    <name type="scientific">Branchiostoma belcheri</name>
    <name type="common">Amphioxus</name>
    <dbReference type="NCBI Taxonomy" id="7741"/>
    <lineage>
        <taxon>Eukaryota</taxon>
        <taxon>Metazoa</taxon>
        <taxon>Chordata</taxon>
        <taxon>Cephalochordata</taxon>
        <taxon>Leptocardii</taxon>
        <taxon>Amphioxiformes</taxon>
        <taxon>Branchiostomatidae</taxon>
        <taxon>Branchiostoma</taxon>
    </lineage>
</organism>
<name>A0A6P4Y9B7_BRABE</name>
<dbReference type="GeneID" id="109467506"/>
<evidence type="ECO:0000256" key="1">
    <source>
        <dbReference type="SAM" id="MobiDB-lite"/>
    </source>
</evidence>
<keyword evidence="2" id="KW-0732">Signal</keyword>
<feature type="region of interest" description="Disordered" evidence="1">
    <location>
        <begin position="65"/>
        <end position="168"/>
    </location>
</feature>
<dbReference type="AlphaFoldDB" id="A0A6P4Y9B7"/>
<keyword evidence="3" id="KW-1185">Reference proteome</keyword>
<evidence type="ECO:0000256" key="2">
    <source>
        <dbReference type="SAM" id="SignalP"/>
    </source>
</evidence>
<evidence type="ECO:0000313" key="4">
    <source>
        <dbReference type="RefSeq" id="XP_019621078.1"/>
    </source>
</evidence>